<dbReference type="InterPro" id="IPR018136">
    <property type="entry name" value="Aconitase_4Fe-4S_BS"/>
</dbReference>
<feature type="region of interest" description="Disordered" evidence="4">
    <location>
        <begin position="248"/>
        <end position="270"/>
    </location>
</feature>
<accession>A0A3E2GY16</accession>
<gene>
    <name evidence="7" type="ORF">B7463_g10285</name>
</gene>
<proteinExistence type="predicted"/>
<evidence type="ECO:0000256" key="1">
    <source>
        <dbReference type="ARBA" id="ARBA00022723"/>
    </source>
</evidence>
<reference evidence="7 8" key="1">
    <citation type="submission" date="2018-05" db="EMBL/GenBank/DDBJ databases">
        <title>Draft genome sequence of Scytalidium lignicola DSM 105466, a ubiquitous saprotrophic fungus.</title>
        <authorList>
            <person name="Buettner E."/>
            <person name="Gebauer A.M."/>
            <person name="Hofrichter M."/>
            <person name="Liers C."/>
            <person name="Kellner H."/>
        </authorList>
    </citation>
    <scope>NUCLEOTIDE SEQUENCE [LARGE SCALE GENOMIC DNA]</scope>
    <source>
        <strain evidence="7 8">DSM 105466</strain>
    </source>
</reference>
<dbReference type="STRING" id="5539.A0A3E2GY16"/>
<feature type="non-terminal residue" evidence="7">
    <location>
        <position position="1"/>
    </location>
</feature>
<keyword evidence="8" id="KW-1185">Reference proteome</keyword>
<name>A0A3E2GY16_SCYLI</name>
<evidence type="ECO:0000259" key="6">
    <source>
        <dbReference type="Pfam" id="PF00694"/>
    </source>
</evidence>
<evidence type="ECO:0000259" key="5">
    <source>
        <dbReference type="Pfam" id="PF00330"/>
    </source>
</evidence>
<dbReference type="Gene3D" id="3.30.499.10">
    <property type="entry name" value="Aconitase, domain 3"/>
    <property type="match status" value="2"/>
</dbReference>
<dbReference type="SUPFAM" id="SSF53732">
    <property type="entry name" value="Aconitase iron-sulfur domain"/>
    <property type="match status" value="1"/>
</dbReference>
<dbReference type="GO" id="GO:0003994">
    <property type="term" value="F:aconitate hydratase activity"/>
    <property type="evidence" value="ECO:0007669"/>
    <property type="project" value="TreeGrafter"/>
</dbReference>
<dbReference type="InterPro" id="IPR000573">
    <property type="entry name" value="AconitaseA/IPMdHydase_ssu_swvl"/>
</dbReference>
<feature type="domain" description="Aconitase/3-isopropylmalate dehydratase large subunit alpha/beta/alpha" evidence="5">
    <location>
        <begin position="1"/>
        <end position="218"/>
    </location>
</feature>
<dbReference type="GO" id="GO:0005829">
    <property type="term" value="C:cytosol"/>
    <property type="evidence" value="ECO:0007669"/>
    <property type="project" value="TreeGrafter"/>
</dbReference>
<dbReference type="InterPro" id="IPR036008">
    <property type="entry name" value="Aconitase_4Fe-4S_dom"/>
</dbReference>
<evidence type="ECO:0000313" key="8">
    <source>
        <dbReference type="Proteomes" id="UP000258309"/>
    </source>
</evidence>
<protein>
    <recommendedName>
        <fullName evidence="9">Aconitase A/isopropylmalate dehydratase small subunit swivel domain-containing protein</fullName>
    </recommendedName>
</protein>
<dbReference type="InterPro" id="IPR001030">
    <property type="entry name" value="Acoase/IPM_deHydtase_lsu_aba"/>
</dbReference>
<dbReference type="OrthoDB" id="2224430at2759"/>
<evidence type="ECO:0008006" key="9">
    <source>
        <dbReference type="Google" id="ProtNLM"/>
    </source>
</evidence>
<dbReference type="Pfam" id="PF00330">
    <property type="entry name" value="Aconitase"/>
    <property type="match status" value="1"/>
</dbReference>
<evidence type="ECO:0000313" key="7">
    <source>
        <dbReference type="EMBL" id="RFU26055.1"/>
    </source>
</evidence>
<dbReference type="SUPFAM" id="SSF52016">
    <property type="entry name" value="LeuD/IlvD-like"/>
    <property type="match status" value="1"/>
</dbReference>
<feature type="domain" description="Aconitase A/isopropylmalate dehydratase small subunit swivel" evidence="6">
    <location>
        <begin position="299"/>
        <end position="427"/>
    </location>
</feature>
<dbReference type="InterPro" id="IPR015931">
    <property type="entry name" value="Acnase/IPM_dHydase_lsu_aba_1/3"/>
</dbReference>
<evidence type="ECO:0000256" key="2">
    <source>
        <dbReference type="ARBA" id="ARBA00023004"/>
    </source>
</evidence>
<dbReference type="PRINTS" id="PR00415">
    <property type="entry name" value="ACONITASE"/>
</dbReference>
<sequence length="508" mass="55873">MGTETGATTSIFPYTESMGKYLEITRRGYLRNSAERRAHNLRADDGAEYDSVFELDLSTLEPYINGPWTPDLSTTNSNFAQVAAEASWPSQLSAGLIGSCTNSSYEDMTRAASLAKQALEAGIKPKIPLYISVGSQQTQQTLEEEGVLEVFEKLGGTLLASACGPCSGSWVREDIQKGTPNSIITSYNRNFTARQDGNPATSTFVASPEMVVAKTIAGDLQFNPISDSIMRPDGKKFFFVPPSGDSAPERYENADSAYTPPPPENERSSRTVVLPEYSDRLQRLVPFKPWNGQDYVDLPILIKVKGKCTTDHISPGGPWFRYRGHLENISNGTLIGAVNAENNEVNLVQNVFTSEYESVPDLAKDYKHRGVQWVVIADHNYGEGSSREHAALQPRFLNGVAVIAKSFPRLHESNLKKQGMLPLTFVDEADYDRINSRDRISLIGLQGLGPGTKVKMVVKAEHGNTWECDLDHSFNEEQVEFFKAGSALNFMGLKATSPPKLQEASPSL</sequence>
<evidence type="ECO:0000256" key="3">
    <source>
        <dbReference type="ARBA" id="ARBA00023014"/>
    </source>
</evidence>
<dbReference type="FunFam" id="3.20.19.10:FF:000002">
    <property type="entry name" value="Aconitate hydratase, mitochondrial"/>
    <property type="match status" value="1"/>
</dbReference>
<feature type="non-terminal residue" evidence="7">
    <location>
        <position position="508"/>
    </location>
</feature>
<keyword evidence="3" id="KW-0411">Iron-sulfur</keyword>
<dbReference type="GO" id="GO:0051539">
    <property type="term" value="F:4 iron, 4 sulfur cluster binding"/>
    <property type="evidence" value="ECO:0007669"/>
    <property type="project" value="TreeGrafter"/>
</dbReference>
<organism evidence="7 8">
    <name type="scientific">Scytalidium lignicola</name>
    <name type="common">Hyphomycete</name>
    <dbReference type="NCBI Taxonomy" id="5539"/>
    <lineage>
        <taxon>Eukaryota</taxon>
        <taxon>Fungi</taxon>
        <taxon>Dikarya</taxon>
        <taxon>Ascomycota</taxon>
        <taxon>Pezizomycotina</taxon>
        <taxon>Leotiomycetes</taxon>
        <taxon>Leotiomycetes incertae sedis</taxon>
        <taxon>Scytalidium</taxon>
    </lineage>
</organism>
<comment type="caution">
    <text evidence="7">The sequence shown here is derived from an EMBL/GenBank/DDBJ whole genome shotgun (WGS) entry which is preliminary data.</text>
</comment>
<dbReference type="PROSITE" id="PS00450">
    <property type="entry name" value="ACONITASE_1"/>
    <property type="match status" value="1"/>
</dbReference>
<dbReference type="AlphaFoldDB" id="A0A3E2GY16"/>
<keyword evidence="1" id="KW-0479">Metal-binding</keyword>
<dbReference type="Proteomes" id="UP000258309">
    <property type="component" value="Unassembled WGS sequence"/>
</dbReference>
<dbReference type="OMA" id="WFRFRGH"/>
<dbReference type="PANTHER" id="PTHR43160:SF2">
    <property type="entry name" value="HOMOCITRATE DEHYDRATASE, MITOCHONDRIAL"/>
    <property type="match status" value="1"/>
</dbReference>
<keyword evidence="2" id="KW-0408">Iron</keyword>
<dbReference type="InterPro" id="IPR015928">
    <property type="entry name" value="Aconitase/3IPM_dehydase_swvl"/>
</dbReference>
<dbReference type="Gene3D" id="3.20.19.10">
    <property type="entry name" value="Aconitase, domain 4"/>
    <property type="match status" value="1"/>
</dbReference>
<dbReference type="PANTHER" id="PTHR43160">
    <property type="entry name" value="ACONITATE HYDRATASE B"/>
    <property type="match status" value="1"/>
</dbReference>
<dbReference type="GO" id="GO:0005739">
    <property type="term" value="C:mitochondrion"/>
    <property type="evidence" value="ECO:0007669"/>
    <property type="project" value="TreeGrafter"/>
</dbReference>
<dbReference type="Pfam" id="PF00694">
    <property type="entry name" value="Aconitase_C"/>
    <property type="match status" value="1"/>
</dbReference>
<dbReference type="InterPro" id="IPR050926">
    <property type="entry name" value="Aconitase/IPM_isomerase"/>
</dbReference>
<dbReference type="GO" id="GO:0046872">
    <property type="term" value="F:metal ion binding"/>
    <property type="evidence" value="ECO:0007669"/>
    <property type="project" value="UniProtKB-KW"/>
</dbReference>
<evidence type="ECO:0000256" key="4">
    <source>
        <dbReference type="SAM" id="MobiDB-lite"/>
    </source>
</evidence>
<dbReference type="EMBL" id="NCSJ02000288">
    <property type="protein sequence ID" value="RFU26055.1"/>
    <property type="molecule type" value="Genomic_DNA"/>
</dbReference>